<dbReference type="Pfam" id="PF02272">
    <property type="entry name" value="DHHA1"/>
    <property type="match status" value="1"/>
</dbReference>
<feature type="domain" description="DDH" evidence="7">
    <location>
        <begin position="93"/>
        <end position="251"/>
    </location>
</feature>
<name>A0A7C4RUS1_9BACT</name>
<comment type="similarity">
    <text evidence="1">Belongs to the RecJ family.</text>
</comment>
<dbReference type="Gene3D" id="3.90.1640.30">
    <property type="match status" value="1"/>
</dbReference>
<dbReference type="SUPFAM" id="SSF64182">
    <property type="entry name" value="DHH phosphoesterases"/>
    <property type="match status" value="1"/>
</dbReference>
<reference evidence="10" key="1">
    <citation type="journal article" date="2020" name="mSystems">
        <title>Genome- and Community-Level Interaction Insights into Carbon Utilization and Element Cycling Functions of Hydrothermarchaeota in Hydrothermal Sediment.</title>
        <authorList>
            <person name="Zhou Z."/>
            <person name="Liu Y."/>
            <person name="Xu W."/>
            <person name="Pan J."/>
            <person name="Luo Z.H."/>
            <person name="Li M."/>
        </authorList>
    </citation>
    <scope>NUCLEOTIDE SEQUENCE [LARGE SCALE GENOMIC DNA]</scope>
    <source>
        <strain evidence="10">SpSt-477</strain>
    </source>
</reference>
<evidence type="ECO:0000259" key="8">
    <source>
        <dbReference type="Pfam" id="PF02272"/>
    </source>
</evidence>
<evidence type="ECO:0000256" key="6">
    <source>
        <dbReference type="SAM" id="MobiDB-lite"/>
    </source>
</evidence>
<sequence length="589" mass="64448">MNLSHHEPVGGGSPARSRWRLRSADSQRVRSLSRAIGCHPITASVLVNRGMTTPEAAKAFLKPGFHQFPFASGLLDMEKAVERIHRAVHRQEHILVFGDYDADGVTATVVLTEFLRQAGARVSHYIPHRIQEGYGLKAFHIDAVIRPRQATLVVTVDCGSSSHEAVLEAKRHGIDVIVTDHHRITPPYPEAYAILNPDRESARNEFAHLAGVGVSFLLVLHLRKHFRDCGMWNRRPEPLLKPFCELVAIGTVADMVPLSSVNRVLVRTGLESIANGGNPGIRSLAGVCGIRMNGCLRTEDLAFRVSPRLNAAGRMNHADEAVQLLTCRDEAEARPIAEALSRLNGQRQDVEQAILSDIIGGIETGSRSLGPSSLVAWDCGWHPGVLGIVAAKLVQRFSKPSVLIHVADGMGKGSARSLPGVDLYAALCSCSDLLAGFGGHAMAAGLTVSEDNIEAFRNRFDAVVSEMAGEETETPGMDIEAEVPFDQIDERLLDELELLEPFGAGNPEPVFVARNVEIVNRRILGERHLGMTLRQKGGNNHRPFQGVAFYVSDASAIPEKLDHLVFRLRWNSWNGKKSPQLMVESFSLR</sequence>
<proteinExistence type="inferred from homology"/>
<feature type="domain" description="RecJ OB" evidence="9">
    <location>
        <begin position="479"/>
        <end position="584"/>
    </location>
</feature>
<accession>A0A7C4RUS1</accession>
<evidence type="ECO:0000313" key="10">
    <source>
        <dbReference type="EMBL" id="HGU34519.1"/>
    </source>
</evidence>
<dbReference type="InterPro" id="IPR038763">
    <property type="entry name" value="DHH_sf"/>
</dbReference>
<feature type="domain" description="DHHA1" evidence="8">
    <location>
        <begin position="374"/>
        <end position="465"/>
    </location>
</feature>
<dbReference type="GO" id="GO:0003676">
    <property type="term" value="F:nucleic acid binding"/>
    <property type="evidence" value="ECO:0007669"/>
    <property type="project" value="InterPro"/>
</dbReference>
<evidence type="ECO:0000256" key="1">
    <source>
        <dbReference type="ARBA" id="ARBA00005915"/>
    </source>
</evidence>
<keyword evidence="5 10" id="KW-0269">Exonuclease</keyword>
<evidence type="ECO:0000256" key="3">
    <source>
        <dbReference type="ARBA" id="ARBA00022722"/>
    </source>
</evidence>
<evidence type="ECO:0000256" key="2">
    <source>
        <dbReference type="ARBA" id="ARBA00019841"/>
    </source>
</evidence>
<keyword evidence="3" id="KW-0540">Nuclease</keyword>
<dbReference type="InterPro" id="IPR041122">
    <property type="entry name" value="RecJ_OB"/>
</dbReference>
<dbReference type="NCBIfam" id="TIGR00644">
    <property type="entry name" value="recJ"/>
    <property type="match status" value="1"/>
</dbReference>
<dbReference type="InterPro" id="IPR001667">
    <property type="entry name" value="DDH_dom"/>
</dbReference>
<keyword evidence="4" id="KW-0378">Hydrolase</keyword>
<evidence type="ECO:0000256" key="4">
    <source>
        <dbReference type="ARBA" id="ARBA00022801"/>
    </source>
</evidence>
<evidence type="ECO:0000259" key="7">
    <source>
        <dbReference type="Pfam" id="PF01368"/>
    </source>
</evidence>
<dbReference type="GO" id="GO:0006310">
    <property type="term" value="P:DNA recombination"/>
    <property type="evidence" value="ECO:0007669"/>
    <property type="project" value="InterPro"/>
</dbReference>
<dbReference type="InterPro" id="IPR004610">
    <property type="entry name" value="RecJ"/>
</dbReference>
<dbReference type="PANTHER" id="PTHR30255:SF2">
    <property type="entry name" value="SINGLE-STRANDED-DNA-SPECIFIC EXONUCLEASE RECJ"/>
    <property type="match status" value="1"/>
</dbReference>
<dbReference type="InterPro" id="IPR051673">
    <property type="entry name" value="SSDNA_exonuclease_RecJ"/>
</dbReference>
<gene>
    <name evidence="10" type="primary">recJ</name>
    <name evidence="10" type="ORF">ENS29_16985</name>
</gene>
<dbReference type="InterPro" id="IPR003156">
    <property type="entry name" value="DHHA1_dom"/>
</dbReference>
<dbReference type="Gene3D" id="3.10.310.30">
    <property type="match status" value="1"/>
</dbReference>
<evidence type="ECO:0000256" key="5">
    <source>
        <dbReference type="ARBA" id="ARBA00022839"/>
    </source>
</evidence>
<comment type="caution">
    <text evidence="10">The sequence shown here is derived from an EMBL/GenBank/DDBJ whole genome shotgun (WGS) entry which is preliminary data.</text>
</comment>
<dbReference type="PANTHER" id="PTHR30255">
    <property type="entry name" value="SINGLE-STRANDED-DNA-SPECIFIC EXONUCLEASE RECJ"/>
    <property type="match status" value="1"/>
</dbReference>
<dbReference type="EMBL" id="DSUH01000385">
    <property type="protein sequence ID" value="HGU34519.1"/>
    <property type="molecule type" value="Genomic_DNA"/>
</dbReference>
<dbReference type="Pfam" id="PF17768">
    <property type="entry name" value="RecJ_OB"/>
    <property type="match status" value="1"/>
</dbReference>
<dbReference type="AlphaFoldDB" id="A0A7C4RUS1"/>
<dbReference type="GO" id="GO:0008409">
    <property type="term" value="F:5'-3' exonuclease activity"/>
    <property type="evidence" value="ECO:0007669"/>
    <property type="project" value="InterPro"/>
</dbReference>
<dbReference type="GO" id="GO:0006281">
    <property type="term" value="P:DNA repair"/>
    <property type="evidence" value="ECO:0007669"/>
    <property type="project" value="InterPro"/>
</dbReference>
<evidence type="ECO:0000259" key="9">
    <source>
        <dbReference type="Pfam" id="PF17768"/>
    </source>
</evidence>
<dbReference type="Pfam" id="PF01368">
    <property type="entry name" value="DHH"/>
    <property type="match status" value="1"/>
</dbReference>
<feature type="region of interest" description="Disordered" evidence="6">
    <location>
        <begin position="1"/>
        <end position="20"/>
    </location>
</feature>
<protein>
    <recommendedName>
        <fullName evidence="2">Single-stranded-DNA-specific exonuclease RecJ</fullName>
    </recommendedName>
</protein>
<organism evidence="10">
    <name type="scientific">Desulfatirhabdium butyrativorans</name>
    <dbReference type="NCBI Taxonomy" id="340467"/>
    <lineage>
        <taxon>Bacteria</taxon>
        <taxon>Pseudomonadati</taxon>
        <taxon>Thermodesulfobacteriota</taxon>
        <taxon>Desulfobacteria</taxon>
        <taxon>Desulfobacterales</taxon>
        <taxon>Desulfatirhabdiaceae</taxon>
        <taxon>Desulfatirhabdium</taxon>
    </lineage>
</organism>